<dbReference type="Gene3D" id="3.40.630.30">
    <property type="match status" value="1"/>
</dbReference>
<dbReference type="SUPFAM" id="SSF55729">
    <property type="entry name" value="Acyl-CoA N-acyltransferases (Nat)"/>
    <property type="match status" value="1"/>
</dbReference>
<proteinExistence type="predicted"/>
<evidence type="ECO:0000313" key="2">
    <source>
        <dbReference type="EMBL" id="CCH30153.1"/>
    </source>
</evidence>
<organism evidence="2 3">
    <name type="scientific">Saccharothrix espanaensis (strain ATCC 51144 / DSM 44229 / JCM 9112 / NBRC 15066 / NRRL 15764)</name>
    <dbReference type="NCBI Taxonomy" id="1179773"/>
    <lineage>
        <taxon>Bacteria</taxon>
        <taxon>Bacillati</taxon>
        <taxon>Actinomycetota</taxon>
        <taxon>Actinomycetes</taxon>
        <taxon>Pseudonocardiales</taxon>
        <taxon>Pseudonocardiaceae</taxon>
        <taxon>Saccharothrix</taxon>
    </lineage>
</organism>
<dbReference type="GO" id="GO:0016747">
    <property type="term" value="F:acyltransferase activity, transferring groups other than amino-acyl groups"/>
    <property type="evidence" value="ECO:0007669"/>
    <property type="project" value="InterPro"/>
</dbReference>
<name>K0K0S6_SACES</name>
<dbReference type="Proteomes" id="UP000006281">
    <property type="component" value="Chromosome"/>
</dbReference>
<keyword evidence="3" id="KW-1185">Reference proteome</keyword>
<protein>
    <recommendedName>
        <fullName evidence="1">N-acetyltransferase domain-containing protein</fullName>
    </recommendedName>
</protein>
<dbReference type="CDD" id="cd04301">
    <property type="entry name" value="NAT_SF"/>
    <property type="match status" value="1"/>
</dbReference>
<dbReference type="AlphaFoldDB" id="K0K0S6"/>
<dbReference type="EMBL" id="HE804045">
    <property type="protein sequence ID" value="CCH30153.1"/>
    <property type="molecule type" value="Genomic_DNA"/>
</dbReference>
<dbReference type="InterPro" id="IPR000182">
    <property type="entry name" value="GNAT_dom"/>
</dbReference>
<dbReference type="KEGG" id="sesp:BN6_28420"/>
<reference evidence="2 3" key="1">
    <citation type="journal article" date="2012" name="BMC Genomics">
        <title>Complete genome sequence of Saccharothrix espanaensis DSM 44229T and comparison to the other completely sequenced Pseudonocardiaceae.</title>
        <authorList>
            <person name="Strobel T."/>
            <person name="Al-Dilaimi A."/>
            <person name="Blom J."/>
            <person name="Gessner A."/>
            <person name="Kalinowski J."/>
            <person name="Luzhetska M."/>
            <person name="Puhler A."/>
            <person name="Szczepanowski R."/>
            <person name="Bechthold A."/>
            <person name="Ruckert C."/>
        </authorList>
    </citation>
    <scope>NUCLEOTIDE SEQUENCE [LARGE SCALE GENOMIC DNA]</scope>
    <source>
        <strain evidence="3">ATCC 51144 / DSM 44229 / JCM 9112 / NBRC 15066 / NRRL 15764</strain>
    </source>
</reference>
<dbReference type="InterPro" id="IPR016181">
    <property type="entry name" value="Acyl_CoA_acyltransferase"/>
</dbReference>
<dbReference type="HOGENOM" id="CLU_064724_2_0_11"/>
<dbReference type="Pfam" id="PF00583">
    <property type="entry name" value="Acetyltransf_1"/>
    <property type="match status" value="1"/>
</dbReference>
<sequence length="297" mass="32177">MPPKASWVSLPIVADVVRHDDLADFWAATEGFFGGDPVFHTVPIAAVHRRLAHPDPSDRPPLLLTVAEQGEVVAAAVRTPPWPLTLSGVPARWADVVAEELAGTELDGVNGPRPEAEAFVRAWTARTGCDAREVMALRLFRLEGLAEPTGVPGTSRAATEADAELLVRWYLEFVDESTPYDPDEEHAWTYVRGTLSFGAGHHLWLHDGEPVSWACAGRPASGMSRIGPVFTPEQHRRNGYAEAVTSACARWALGAGAEHVVLYTDLANPTSNSIYQRLGFRPVCDAAEFAFTPPDPA</sequence>
<evidence type="ECO:0000259" key="1">
    <source>
        <dbReference type="PROSITE" id="PS51186"/>
    </source>
</evidence>
<dbReference type="eggNOG" id="COG3393">
    <property type="taxonomic scope" value="Bacteria"/>
</dbReference>
<accession>K0K0S6</accession>
<dbReference type="PATRIC" id="fig|1179773.3.peg.2842"/>
<dbReference type="PROSITE" id="PS51186">
    <property type="entry name" value="GNAT"/>
    <property type="match status" value="1"/>
</dbReference>
<evidence type="ECO:0000313" key="3">
    <source>
        <dbReference type="Proteomes" id="UP000006281"/>
    </source>
</evidence>
<gene>
    <name evidence="2" type="ordered locus">BN6_28420</name>
</gene>
<feature type="domain" description="N-acetyltransferase" evidence="1">
    <location>
        <begin position="153"/>
        <end position="297"/>
    </location>
</feature>
<dbReference type="STRING" id="1179773.BN6_28420"/>